<dbReference type="InterPro" id="IPR000823">
    <property type="entry name" value="Peroxidase_pln"/>
</dbReference>
<comment type="subcellular location">
    <subcellularLocation>
        <location evidence="16">Secreted</location>
    </subcellularLocation>
</comment>
<dbReference type="PROSITE" id="PS00435">
    <property type="entry name" value="PEROXIDASE_1"/>
    <property type="match status" value="1"/>
</dbReference>
<evidence type="ECO:0000256" key="12">
    <source>
        <dbReference type="PIRSR" id="PIRSR600823-1"/>
    </source>
</evidence>
<feature type="binding site" evidence="14">
    <location>
        <position position="85"/>
    </location>
    <ligand>
        <name>Ca(2+)</name>
        <dbReference type="ChEBI" id="CHEBI:29108"/>
        <label>1</label>
    </ligand>
</feature>
<comment type="similarity">
    <text evidence="2">Belongs to the peroxidase family. Ascorbate peroxidase subfamily.</text>
</comment>
<dbReference type="EMBL" id="JBGMDY010000005">
    <property type="protein sequence ID" value="KAL2334953.1"/>
    <property type="molecule type" value="Genomic_DNA"/>
</dbReference>
<dbReference type="GO" id="GO:0006979">
    <property type="term" value="P:response to oxidative stress"/>
    <property type="evidence" value="ECO:0007669"/>
    <property type="project" value="UniProtKB-UniRule"/>
</dbReference>
<reference evidence="18 19" key="1">
    <citation type="submission" date="2024-08" db="EMBL/GenBank/DDBJ databases">
        <title>Insights into the chromosomal genome structure of Flemingia macrophylla.</title>
        <authorList>
            <person name="Ding Y."/>
            <person name="Zhao Y."/>
            <person name="Bi W."/>
            <person name="Wu M."/>
            <person name="Zhao G."/>
            <person name="Gong Y."/>
            <person name="Li W."/>
            <person name="Zhang P."/>
        </authorList>
    </citation>
    <scope>NUCLEOTIDE SEQUENCE [LARGE SCALE GENOMIC DNA]</scope>
    <source>
        <strain evidence="18">DYQJB</strain>
        <tissue evidence="18">Leaf</tissue>
    </source>
</reference>
<dbReference type="Gene3D" id="1.10.520.10">
    <property type="match status" value="1"/>
</dbReference>
<keyword evidence="4 16" id="KW-0575">Peroxidase</keyword>
<organism evidence="18 19">
    <name type="scientific">Flemingia macrophylla</name>
    <dbReference type="NCBI Taxonomy" id="520843"/>
    <lineage>
        <taxon>Eukaryota</taxon>
        <taxon>Viridiplantae</taxon>
        <taxon>Streptophyta</taxon>
        <taxon>Embryophyta</taxon>
        <taxon>Tracheophyta</taxon>
        <taxon>Spermatophyta</taxon>
        <taxon>Magnoliopsida</taxon>
        <taxon>eudicotyledons</taxon>
        <taxon>Gunneridae</taxon>
        <taxon>Pentapetalae</taxon>
        <taxon>rosids</taxon>
        <taxon>fabids</taxon>
        <taxon>Fabales</taxon>
        <taxon>Fabaceae</taxon>
        <taxon>Papilionoideae</taxon>
        <taxon>50 kb inversion clade</taxon>
        <taxon>NPAAA clade</taxon>
        <taxon>indigoferoid/millettioid clade</taxon>
        <taxon>Phaseoleae</taxon>
        <taxon>Flemingia</taxon>
    </lineage>
</organism>
<feature type="domain" description="Plant heme peroxidase family profile" evidence="17">
    <location>
        <begin position="38"/>
        <end position="301"/>
    </location>
</feature>
<accession>A0ABD1MHF4</accession>
<keyword evidence="8 16" id="KW-0560">Oxidoreductase</keyword>
<evidence type="ECO:0000256" key="7">
    <source>
        <dbReference type="ARBA" id="ARBA00022837"/>
    </source>
</evidence>
<feature type="binding site" evidence="14">
    <location>
        <position position="98"/>
    </location>
    <ligand>
        <name>Ca(2+)</name>
        <dbReference type="ChEBI" id="CHEBI:29108"/>
        <label>1</label>
    </ligand>
</feature>
<dbReference type="Proteomes" id="UP001603857">
    <property type="component" value="Unassembled WGS sequence"/>
</dbReference>
<evidence type="ECO:0000256" key="14">
    <source>
        <dbReference type="PIRSR" id="PIRSR600823-3"/>
    </source>
</evidence>
<sequence length="319" mass="35459">MTIPSSRPSLYSLFFISSVVFTSFPLISEAQTNPVVNGLSYSFYSKTCPNLETIVRNHLKNVFMEDNAQAAALLVVFFHDCFVQGCDASLLLDGNPSERDNPRNRGIRDKVLQIIDDIRALSHKDCGRIVSCADITVLAARDAVFLSGGPDYAVPLGRRDSINFSFEEAYNLPLPYNITDVTLETFASKNFDVSDVVALAGAHTIGRAHCHTFYNRLSPLDPNMDKTLAEILNSTCPSTYSRNASDLDIRTPKRTKGLVEAFALNQTLFFEKFVDAFLKMSQLDVLMGDQGEIRAKCNVINDKKSIEMSFVDQIVQLTN</sequence>
<evidence type="ECO:0000313" key="19">
    <source>
        <dbReference type="Proteomes" id="UP001603857"/>
    </source>
</evidence>
<evidence type="ECO:0000256" key="2">
    <source>
        <dbReference type="ARBA" id="ARBA00006873"/>
    </source>
</evidence>
<dbReference type="GO" id="GO:0042744">
    <property type="term" value="P:hydrogen peroxide catabolic process"/>
    <property type="evidence" value="ECO:0007669"/>
    <property type="project" value="UniProtKB-KW"/>
</dbReference>
<comment type="cofactor">
    <cofactor evidence="14 16">
        <name>Ca(2+)</name>
        <dbReference type="ChEBI" id="CHEBI:29108"/>
    </cofactor>
    <text evidence="14 16">Binds 2 calcium ions per subunit.</text>
</comment>
<dbReference type="PRINTS" id="PR00461">
    <property type="entry name" value="PLPEROXIDASE"/>
</dbReference>
<dbReference type="FunFam" id="1.10.520.10:FF:000009">
    <property type="entry name" value="Peroxidase"/>
    <property type="match status" value="1"/>
</dbReference>
<evidence type="ECO:0000256" key="3">
    <source>
        <dbReference type="ARBA" id="ARBA00012313"/>
    </source>
</evidence>
<comment type="function">
    <text evidence="16">Removal of H(2)O(2), oxidation of toxic reductants, biosynthesis and degradation of lignin, suberization, auxin catabolism, response to environmental stresses such as wounding, pathogen attack and oxidative stress.</text>
</comment>
<keyword evidence="5 16" id="KW-0349">Heme</keyword>
<dbReference type="EC" id="1.11.1.7" evidence="3 16"/>
<evidence type="ECO:0000256" key="9">
    <source>
        <dbReference type="ARBA" id="ARBA00023004"/>
    </source>
</evidence>
<keyword evidence="10 15" id="KW-1015">Disulfide bond</keyword>
<feature type="binding site" evidence="14">
    <location>
        <position position="87"/>
    </location>
    <ligand>
        <name>Ca(2+)</name>
        <dbReference type="ChEBI" id="CHEBI:29108"/>
        <label>1</label>
    </ligand>
</feature>
<feature type="binding site" evidence="14">
    <location>
        <position position="89"/>
    </location>
    <ligand>
        <name>Ca(2+)</name>
        <dbReference type="ChEBI" id="CHEBI:29108"/>
        <label>1</label>
    </ligand>
</feature>
<gene>
    <name evidence="18" type="ORF">Fmac_016166</name>
</gene>
<feature type="disulfide bond" evidence="15">
    <location>
        <begin position="210"/>
        <end position="236"/>
    </location>
</feature>
<name>A0ABD1MHF4_9FABA</name>
<keyword evidence="16" id="KW-0376">Hydrogen peroxide</keyword>
<dbReference type="InterPro" id="IPR019793">
    <property type="entry name" value="Peroxidases_heam-ligand_BS"/>
</dbReference>
<comment type="cofactor">
    <cofactor evidence="14 16">
        <name>heme b</name>
        <dbReference type="ChEBI" id="CHEBI:60344"/>
    </cofactor>
    <text evidence="14 16">Binds 1 heme b (iron(II)-protoporphyrin IX) group per subunit.</text>
</comment>
<evidence type="ECO:0000256" key="4">
    <source>
        <dbReference type="ARBA" id="ARBA00022559"/>
    </source>
</evidence>
<feature type="binding site" evidence="14">
    <location>
        <position position="83"/>
    </location>
    <ligand>
        <name>Ca(2+)</name>
        <dbReference type="ChEBI" id="CHEBI:29108"/>
        <label>1</label>
    </ligand>
</feature>
<evidence type="ECO:0000256" key="15">
    <source>
        <dbReference type="PIRSR" id="PIRSR600823-5"/>
    </source>
</evidence>
<feature type="disulfide bond" evidence="15">
    <location>
        <begin position="81"/>
        <end position="86"/>
    </location>
</feature>
<feature type="binding site" description="axial binding residue" evidence="14">
    <location>
        <position position="203"/>
    </location>
    <ligand>
        <name>heme b</name>
        <dbReference type="ChEBI" id="CHEBI:60344"/>
    </ligand>
    <ligandPart>
        <name>Fe</name>
        <dbReference type="ChEBI" id="CHEBI:18248"/>
    </ligandPart>
</feature>
<keyword evidence="19" id="KW-1185">Reference proteome</keyword>
<evidence type="ECO:0000256" key="1">
    <source>
        <dbReference type="ARBA" id="ARBA00000189"/>
    </source>
</evidence>
<feature type="binding site" evidence="14">
    <location>
        <position position="80"/>
    </location>
    <ligand>
        <name>Ca(2+)</name>
        <dbReference type="ChEBI" id="CHEBI:29108"/>
        <label>1</label>
    </ligand>
</feature>
<keyword evidence="16" id="KW-0732">Signal</keyword>
<dbReference type="GO" id="GO:0020037">
    <property type="term" value="F:heme binding"/>
    <property type="evidence" value="ECO:0007669"/>
    <property type="project" value="UniProtKB-UniRule"/>
</dbReference>
<proteinExistence type="inferred from homology"/>
<dbReference type="PANTHER" id="PTHR31517">
    <property type="match status" value="1"/>
</dbReference>
<keyword evidence="11" id="KW-0325">Glycoprotein</keyword>
<evidence type="ECO:0000256" key="10">
    <source>
        <dbReference type="ARBA" id="ARBA00023157"/>
    </source>
</evidence>
<feature type="disulfide bond" evidence="15">
    <location>
        <begin position="48"/>
        <end position="126"/>
    </location>
</feature>
<comment type="caution">
    <text evidence="18">The sequence shown here is derived from an EMBL/GenBank/DDBJ whole genome shotgun (WGS) entry which is preliminary data.</text>
</comment>
<evidence type="ECO:0000256" key="11">
    <source>
        <dbReference type="ARBA" id="ARBA00023180"/>
    </source>
</evidence>
<evidence type="ECO:0000256" key="8">
    <source>
        <dbReference type="ARBA" id="ARBA00023002"/>
    </source>
</evidence>
<dbReference type="GO" id="GO:0046872">
    <property type="term" value="F:metal ion binding"/>
    <property type="evidence" value="ECO:0007669"/>
    <property type="project" value="UniProtKB-UniRule"/>
</dbReference>
<evidence type="ECO:0000259" key="17">
    <source>
        <dbReference type="PROSITE" id="PS50873"/>
    </source>
</evidence>
<dbReference type="SUPFAM" id="SSF48113">
    <property type="entry name" value="Heme-dependent peroxidases"/>
    <property type="match status" value="1"/>
</dbReference>
<evidence type="ECO:0000256" key="6">
    <source>
        <dbReference type="ARBA" id="ARBA00022723"/>
    </source>
</evidence>
<feature type="binding site" evidence="14">
    <location>
        <position position="248"/>
    </location>
    <ligand>
        <name>Ca(2+)</name>
        <dbReference type="ChEBI" id="CHEBI:29108"/>
        <label>2</label>
    </ligand>
</feature>
<dbReference type="CDD" id="cd00693">
    <property type="entry name" value="secretory_peroxidase"/>
    <property type="match status" value="1"/>
</dbReference>
<dbReference type="PRINTS" id="PR00458">
    <property type="entry name" value="PEROXIDASE"/>
</dbReference>
<dbReference type="GO" id="GO:0140825">
    <property type="term" value="F:lactoperoxidase activity"/>
    <property type="evidence" value="ECO:0007669"/>
    <property type="project" value="UniProtKB-EC"/>
</dbReference>
<dbReference type="PANTHER" id="PTHR31517:SF48">
    <property type="entry name" value="PEROXIDASE 16-RELATED"/>
    <property type="match status" value="1"/>
</dbReference>
<feature type="signal peptide" evidence="16">
    <location>
        <begin position="1"/>
        <end position="30"/>
    </location>
</feature>
<dbReference type="InterPro" id="IPR033905">
    <property type="entry name" value="Secretory_peroxidase"/>
</dbReference>
<feature type="disulfide bond" evidence="15">
    <location>
        <begin position="132"/>
        <end position="297"/>
    </location>
</feature>
<protein>
    <recommendedName>
        <fullName evidence="3 16">Peroxidase</fullName>
        <ecNumber evidence="3 16">1.11.1.7</ecNumber>
    </recommendedName>
</protein>
<evidence type="ECO:0000313" key="18">
    <source>
        <dbReference type="EMBL" id="KAL2334953.1"/>
    </source>
</evidence>
<evidence type="ECO:0000256" key="13">
    <source>
        <dbReference type="PIRSR" id="PIRSR600823-2"/>
    </source>
</evidence>
<feature type="binding site" evidence="14">
    <location>
        <position position="251"/>
    </location>
    <ligand>
        <name>Ca(2+)</name>
        <dbReference type="ChEBI" id="CHEBI:29108"/>
        <label>2</label>
    </ligand>
</feature>
<dbReference type="Gene3D" id="1.10.420.10">
    <property type="entry name" value="Peroxidase, domain 2"/>
    <property type="match status" value="1"/>
</dbReference>
<evidence type="ECO:0000256" key="5">
    <source>
        <dbReference type="ARBA" id="ARBA00022617"/>
    </source>
</evidence>
<dbReference type="Pfam" id="PF00141">
    <property type="entry name" value="peroxidase"/>
    <property type="match status" value="1"/>
</dbReference>
<dbReference type="InterPro" id="IPR002016">
    <property type="entry name" value="Haem_peroxidase"/>
</dbReference>
<keyword evidence="9 14" id="KW-0408">Iron</keyword>
<feature type="active site" description="Proton acceptor" evidence="12">
    <location>
        <position position="79"/>
    </location>
</feature>
<dbReference type="GO" id="GO:0005576">
    <property type="term" value="C:extracellular region"/>
    <property type="evidence" value="ECO:0007669"/>
    <property type="project" value="UniProtKB-SubCell"/>
</dbReference>
<keyword evidence="6 14" id="KW-0479">Metal-binding</keyword>
<comment type="catalytic activity">
    <reaction evidence="1 16">
        <text>2 a phenolic donor + H2O2 = 2 a phenolic radical donor + 2 H2O</text>
        <dbReference type="Rhea" id="RHEA:56136"/>
        <dbReference type="ChEBI" id="CHEBI:15377"/>
        <dbReference type="ChEBI" id="CHEBI:16240"/>
        <dbReference type="ChEBI" id="CHEBI:139520"/>
        <dbReference type="ChEBI" id="CHEBI:139521"/>
        <dbReference type="EC" id="1.11.1.7"/>
    </reaction>
</comment>
<dbReference type="AlphaFoldDB" id="A0ABD1MHF4"/>
<dbReference type="PROSITE" id="PS50873">
    <property type="entry name" value="PEROXIDASE_4"/>
    <property type="match status" value="1"/>
</dbReference>
<keyword evidence="16" id="KW-0964">Secreted</keyword>
<dbReference type="InterPro" id="IPR010255">
    <property type="entry name" value="Haem_peroxidase_sf"/>
</dbReference>
<keyword evidence="7 14" id="KW-0106">Calcium</keyword>
<evidence type="ECO:0000256" key="16">
    <source>
        <dbReference type="RuleBase" id="RU362060"/>
    </source>
</evidence>
<comment type="similarity">
    <text evidence="16">Belongs to the peroxidase family. Classical plant (class III) peroxidase subfamily.</text>
</comment>
<feature type="chain" id="PRO_5044530577" description="Peroxidase" evidence="16">
    <location>
        <begin position="31"/>
        <end position="319"/>
    </location>
</feature>
<feature type="binding site" evidence="14">
    <location>
        <position position="204"/>
    </location>
    <ligand>
        <name>Ca(2+)</name>
        <dbReference type="ChEBI" id="CHEBI:29108"/>
        <label>2</label>
    </ligand>
</feature>
<feature type="binding site" evidence="13">
    <location>
        <position position="173"/>
    </location>
    <ligand>
        <name>substrate</name>
    </ligand>
</feature>